<dbReference type="AlphaFoldDB" id="A0A1M6HZQ9"/>
<dbReference type="GO" id="GO:0046872">
    <property type="term" value="F:metal ion binding"/>
    <property type="evidence" value="ECO:0007669"/>
    <property type="project" value="UniProtKB-KW"/>
</dbReference>
<dbReference type="GO" id="GO:0051539">
    <property type="term" value="F:4 iron, 4 sulfur cluster binding"/>
    <property type="evidence" value="ECO:0007669"/>
    <property type="project" value="UniProtKB-KW"/>
</dbReference>
<dbReference type="InterPro" id="IPR011991">
    <property type="entry name" value="ArsR-like_HTH"/>
</dbReference>
<dbReference type="CDD" id="cd00090">
    <property type="entry name" value="HTH_ARSR"/>
    <property type="match status" value="1"/>
</dbReference>
<keyword evidence="9" id="KW-1185">Reference proteome</keyword>
<dbReference type="STRING" id="1168035.SAMN05444280_11522"/>
<name>A0A1M6HZQ9_9BACT</name>
<reference evidence="8 9" key="1">
    <citation type="submission" date="2016-11" db="EMBL/GenBank/DDBJ databases">
        <authorList>
            <person name="Jaros S."/>
            <person name="Januszkiewicz K."/>
            <person name="Wedrychowicz H."/>
        </authorList>
    </citation>
    <scope>NUCLEOTIDE SEQUENCE [LARGE SCALE GENOMIC DNA]</scope>
    <source>
        <strain evidence="8 9">DSM 27063</strain>
    </source>
</reference>
<keyword evidence="3" id="KW-0949">S-adenosyl-L-methionine</keyword>
<dbReference type="InterPro" id="IPR058240">
    <property type="entry name" value="rSAM_sf"/>
</dbReference>
<dbReference type="OrthoDB" id="9795504at2"/>
<dbReference type="InterPro" id="IPR036390">
    <property type="entry name" value="WH_DNA-bd_sf"/>
</dbReference>
<evidence type="ECO:0000256" key="3">
    <source>
        <dbReference type="ARBA" id="ARBA00022691"/>
    </source>
</evidence>
<dbReference type="Proteomes" id="UP000184050">
    <property type="component" value="Unassembled WGS sequence"/>
</dbReference>
<dbReference type="CDD" id="cd01335">
    <property type="entry name" value="Radical_SAM"/>
    <property type="match status" value="1"/>
</dbReference>
<gene>
    <name evidence="8" type="ORF">SAMN05444280_11522</name>
</gene>
<dbReference type="EMBL" id="FQZE01000015">
    <property type="protein sequence ID" value="SHJ27712.1"/>
    <property type="molecule type" value="Genomic_DNA"/>
</dbReference>
<dbReference type="SFLD" id="SFLDG01083">
    <property type="entry name" value="Uncharacterised_Radical_SAM_Su"/>
    <property type="match status" value="1"/>
</dbReference>
<feature type="domain" description="Radical SAM core" evidence="7">
    <location>
        <begin position="8"/>
        <end position="242"/>
    </location>
</feature>
<dbReference type="Gene3D" id="1.10.10.10">
    <property type="entry name" value="Winged helix-like DNA-binding domain superfamily/Winged helix DNA-binding domain"/>
    <property type="match status" value="1"/>
</dbReference>
<evidence type="ECO:0000313" key="9">
    <source>
        <dbReference type="Proteomes" id="UP000184050"/>
    </source>
</evidence>
<dbReference type="PANTHER" id="PTHR43787">
    <property type="entry name" value="FEMO COFACTOR BIOSYNTHESIS PROTEIN NIFB-RELATED"/>
    <property type="match status" value="1"/>
</dbReference>
<proteinExistence type="predicted"/>
<evidence type="ECO:0000256" key="4">
    <source>
        <dbReference type="ARBA" id="ARBA00022723"/>
    </source>
</evidence>
<dbReference type="GO" id="GO:0006355">
    <property type="term" value="P:regulation of DNA-templated transcription"/>
    <property type="evidence" value="ECO:0007669"/>
    <property type="project" value="UniProtKB-ARBA"/>
</dbReference>
<dbReference type="SUPFAM" id="SSF102114">
    <property type="entry name" value="Radical SAM enzymes"/>
    <property type="match status" value="1"/>
</dbReference>
<dbReference type="Gene3D" id="3.20.20.70">
    <property type="entry name" value="Aldolase class I"/>
    <property type="match status" value="1"/>
</dbReference>
<sequence>MYKYLFGPVPSRRLGMSLGVDLVPRKVCSLNCVYCEVGDTTKLTTNRMAYIPANKIISELGQYFTSSPAPDYITFSGYGEPTLNSSIGEIIGFIKEKQPHIPVAVLTNGTLLFSEEVRKELFQADLVLPSLDAATEEAFQKINVPAPGVTVKNTIDGLISFSKEFSGKIWLEIFILPGYNDSPPELTALRNAILQIAPNRVQLNTLDRPGRMENLQGASHEDLERIKDYLQLDNVEIIASAAVRKKQQAYRKDMENAILGTIDRRPCTANDLARILGTHVNEINKYLTILENNQSIEHIRQKRGVFYQLKK</sequence>
<keyword evidence="4" id="KW-0479">Metal-binding</keyword>
<accession>A0A1M6HZQ9</accession>
<evidence type="ECO:0000259" key="7">
    <source>
        <dbReference type="PROSITE" id="PS51918"/>
    </source>
</evidence>
<evidence type="ECO:0000256" key="6">
    <source>
        <dbReference type="ARBA" id="ARBA00023014"/>
    </source>
</evidence>
<evidence type="ECO:0000256" key="5">
    <source>
        <dbReference type="ARBA" id="ARBA00023004"/>
    </source>
</evidence>
<dbReference type="PROSITE" id="PS51918">
    <property type="entry name" value="RADICAL_SAM"/>
    <property type="match status" value="1"/>
</dbReference>
<dbReference type="InterPro" id="IPR036388">
    <property type="entry name" value="WH-like_DNA-bd_sf"/>
</dbReference>
<evidence type="ECO:0000256" key="1">
    <source>
        <dbReference type="ARBA" id="ARBA00001966"/>
    </source>
</evidence>
<dbReference type="SUPFAM" id="SSF46785">
    <property type="entry name" value="Winged helix' DNA-binding domain"/>
    <property type="match status" value="1"/>
</dbReference>
<dbReference type="InterPro" id="IPR007197">
    <property type="entry name" value="rSAM"/>
</dbReference>
<keyword evidence="5" id="KW-0408">Iron</keyword>
<organism evidence="8 9">
    <name type="scientific">Tangfeifania diversioriginum</name>
    <dbReference type="NCBI Taxonomy" id="1168035"/>
    <lineage>
        <taxon>Bacteria</taxon>
        <taxon>Pseudomonadati</taxon>
        <taxon>Bacteroidota</taxon>
        <taxon>Bacteroidia</taxon>
        <taxon>Marinilabiliales</taxon>
        <taxon>Prolixibacteraceae</taxon>
        <taxon>Tangfeifania</taxon>
    </lineage>
</organism>
<dbReference type="RefSeq" id="WP_073169217.1">
    <property type="nucleotide sequence ID" value="NZ_FQZE01000015.1"/>
</dbReference>
<dbReference type="InterPro" id="IPR040084">
    <property type="entry name" value="GTPase_Obg"/>
</dbReference>
<comment type="cofactor">
    <cofactor evidence="1">
        <name>[4Fe-4S] cluster</name>
        <dbReference type="ChEBI" id="CHEBI:49883"/>
    </cofactor>
</comment>
<dbReference type="Pfam" id="PF04055">
    <property type="entry name" value="Radical_SAM"/>
    <property type="match status" value="1"/>
</dbReference>
<evidence type="ECO:0000256" key="2">
    <source>
        <dbReference type="ARBA" id="ARBA00022485"/>
    </source>
</evidence>
<evidence type="ECO:0000313" key="8">
    <source>
        <dbReference type="EMBL" id="SHJ27712.1"/>
    </source>
</evidence>
<dbReference type="GO" id="GO:0003824">
    <property type="term" value="F:catalytic activity"/>
    <property type="evidence" value="ECO:0007669"/>
    <property type="project" value="InterPro"/>
</dbReference>
<dbReference type="InterPro" id="IPR013785">
    <property type="entry name" value="Aldolase_TIM"/>
</dbReference>
<protein>
    <submittedName>
        <fullName evidence="8">Wyosine [tRNA(Phe)-imidazoG37] synthetase, radical SAM superfamily</fullName>
    </submittedName>
</protein>
<dbReference type="SFLD" id="SFLDS00029">
    <property type="entry name" value="Radical_SAM"/>
    <property type="match status" value="1"/>
</dbReference>
<keyword evidence="6" id="KW-0411">Iron-sulfur</keyword>
<dbReference type="PANTHER" id="PTHR43787:SF11">
    <property type="entry name" value="UPF0026 PROTEIN SLR1464"/>
    <property type="match status" value="1"/>
</dbReference>
<keyword evidence="2" id="KW-0004">4Fe-4S</keyword>